<dbReference type="SUPFAM" id="SSF116726">
    <property type="entry name" value="TrkA C-terminal domain-like"/>
    <property type="match status" value="2"/>
</dbReference>
<evidence type="ECO:0000256" key="1">
    <source>
        <dbReference type="ARBA" id="ARBA00004651"/>
    </source>
</evidence>
<dbReference type="PROSITE" id="PS51202">
    <property type="entry name" value="RCK_C"/>
    <property type="match status" value="1"/>
</dbReference>
<evidence type="ECO:0000313" key="11">
    <source>
        <dbReference type="EMBL" id="RGD86970.1"/>
    </source>
</evidence>
<proteinExistence type="predicted"/>
<dbReference type="InterPro" id="IPR006153">
    <property type="entry name" value="Cation/H_exchanger_TM"/>
</dbReference>
<keyword evidence="2" id="KW-0813">Transport</keyword>
<accession>A0A3E3EGD5</accession>
<dbReference type="RefSeq" id="WP_117580334.1">
    <property type="nucleotide sequence ID" value="NZ_QUSL01000002.1"/>
</dbReference>
<keyword evidence="8 9" id="KW-0472">Membrane</keyword>
<dbReference type="EMBL" id="QUSL01000002">
    <property type="protein sequence ID" value="RGD86970.1"/>
    <property type="molecule type" value="Genomic_DNA"/>
</dbReference>
<keyword evidence="3" id="KW-0050">Antiport</keyword>
<dbReference type="Gene3D" id="1.20.1530.20">
    <property type="match status" value="1"/>
</dbReference>
<feature type="transmembrane region" description="Helical" evidence="9">
    <location>
        <begin position="58"/>
        <end position="78"/>
    </location>
</feature>
<reference evidence="11 12" key="1">
    <citation type="submission" date="2018-08" db="EMBL/GenBank/DDBJ databases">
        <title>A genome reference for cultivated species of the human gut microbiota.</title>
        <authorList>
            <person name="Zou Y."/>
            <person name="Xue W."/>
            <person name="Luo G."/>
        </authorList>
    </citation>
    <scope>NUCLEOTIDE SEQUENCE [LARGE SCALE GENOMIC DNA]</scope>
    <source>
        <strain evidence="11 12">OM06-4</strain>
    </source>
</reference>
<feature type="transmembrane region" description="Helical" evidence="9">
    <location>
        <begin position="117"/>
        <end position="136"/>
    </location>
</feature>
<feature type="transmembrane region" description="Helical" evidence="9">
    <location>
        <begin position="328"/>
        <end position="351"/>
    </location>
</feature>
<evidence type="ECO:0000256" key="9">
    <source>
        <dbReference type="SAM" id="Phobius"/>
    </source>
</evidence>
<dbReference type="AlphaFoldDB" id="A0A3E3EGD5"/>
<evidence type="ECO:0000256" key="5">
    <source>
        <dbReference type="ARBA" id="ARBA00022692"/>
    </source>
</evidence>
<dbReference type="Proteomes" id="UP000261032">
    <property type="component" value="Unassembled WGS sequence"/>
</dbReference>
<protein>
    <submittedName>
        <fullName evidence="11">Potassium/proton antiporter</fullName>
    </submittedName>
</protein>
<evidence type="ECO:0000259" key="10">
    <source>
        <dbReference type="PROSITE" id="PS51202"/>
    </source>
</evidence>
<evidence type="ECO:0000256" key="6">
    <source>
        <dbReference type="ARBA" id="ARBA00022989"/>
    </source>
</evidence>
<name>A0A3E3EGD5_9FIRM</name>
<dbReference type="GO" id="GO:1902600">
    <property type="term" value="P:proton transmembrane transport"/>
    <property type="evidence" value="ECO:0007669"/>
    <property type="project" value="InterPro"/>
</dbReference>
<dbReference type="Pfam" id="PF02080">
    <property type="entry name" value="TrkA_C"/>
    <property type="match status" value="1"/>
</dbReference>
<dbReference type="NCBIfam" id="NF003715">
    <property type="entry name" value="PRK05326.1-2"/>
    <property type="match status" value="1"/>
</dbReference>
<sequence>MTLFLLLIAVVVIVCILATRLSSKFGVPTLLIFILLGMVFGSDGLFKISFDDFIISEQICTFALIYIMFYGGFCLNFNSAKPVLIRATIMSTLGVILTCGFVGLFCYWVLHTSLIEGMLIGAVMASTDAASVFSILRMKRLNLKAGIAPLLEMESGSNDPTAYMLTIIILTLLSSGKTNIYTLIFSQIIFGIISGVVIGLLAKNYLDKIQLNEVGLKSIFVAALALLAYALPVALNGNGFLSVYLFGIILGNSRLKKKVSLVHFFDSISHMMQILLFFLLGLLSFPSQIPDIIGPAILITLFLTFVARPLTVFICLTPFRVPFKQQLFISWCGLRGAASIVFAIMTVVSPAYTNNDIFHIVFFVALLSITFQGSLLPLVAKWLKVEDDQNDTMKTFNDYSDDSSFELIRVYLSDDHPWINQTLIDIVMPTNMLVATIIRDNQMILPKGTTRVLKGDLLIMCAPGYEGNDIYLDEEYIEEHHHWIDCTLAMINPRNKFLVVLIKRDNKMIIPDGKTRIKRDDMLVICKKEYLGFVDE</sequence>
<comment type="caution">
    <text evidence="11">The sequence shown here is derived from an EMBL/GenBank/DDBJ whole genome shotgun (WGS) entry which is preliminary data.</text>
</comment>
<dbReference type="PANTHER" id="PTHR32507">
    <property type="entry name" value="NA(+)/H(+) ANTIPORTER 1"/>
    <property type="match status" value="1"/>
</dbReference>
<evidence type="ECO:0000256" key="8">
    <source>
        <dbReference type="ARBA" id="ARBA00023136"/>
    </source>
</evidence>
<evidence type="ECO:0000256" key="7">
    <source>
        <dbReference type="ARBA" id="ARBA00023065"/>
    </source>
</evidence>
<dbReference type="Gene3D" id="3.30.70.1450">
    <property type="entry name" value="Regulator of K+ conductance, C-terminal domain"/>
    <property type="match status" value="2"/>
</dbReference>
<feature type="transmembrane region" description="Helical" evidence="9">
    <location>
        <begin position="84"/>
        <end position="110"/>
    </location>
</feature>
<keyword evidence="7" id="KW-0406">Ion transport</keyword>
<evidence type="ECO:0000256" key="2">
    <source>
        <dbReference type="ARBA" id="ARBA00022448"/>
    </source>
</evidence>
<feature type="transmembrane region" description="Helical" evidence="9">
    <location>
        <begin position="237"/>
        <end position="255"/>
    </location>
</feature>
<feature type="domain" description="RCK C-terminal" evidence="10">
    <location>
        <begin position="394"/>
        <end position="476"/>
    </location>
</feature>
<dbReference type="InterPro" id="IPR038770">
    <property type="entry name" value="Na+/solute_symporter_sf"/>
</dbReference>
<evidence type="ECO:0000313" key="12">
    <source>
        <dbReference type="Proteomes" id="UP000261032"/>
    </source>
</evidence>
<feature type="transmembrane region" description="Helical" evidence="9">
    <location>
        <begin position="292"/>
        <end position="316"/>
    </location>
</feature>
<dbReference type="InterPro" id="IPR006037">
    <property type="entry name" value="RCK_C"/>
</dbReference>
<organism evidence="11 12">
    <name type="scientific">Thomasclavelia ramosa</name>
    <dbReference type="NCBI Taxonomy" id="1547"/>
    <lineage>
        <taxon>Bacteria</taxon>
        <taxon>Bacillati</taxon>
        <taxon>Bacillota</taxon>
        <taxon>Erysipelotrichia</taxon>
        <taxon>Erysipelotrichales</taxon>
        <taxon>Coprobacillaceae</taxon>
        <taxon>Thomasclavelia</taxon>
    </lineage>
</organism>
<dbReference type="GO" id="GO:0006813">
    <property type="term" value="P:potassium ion transport"/>
    <property type="evidence" value="ECO:0007669"/>
    <property type="project" value="InterPro"/>
</dbReference>
<dbReference type="PANTHER" id="PTHR32507:SF7">
    <property type="entry name" value="K(+)_H(+) ANTIPORTER NHAP2"/>
    <property type="match status" value="1"/>
</dbReference>
<feature type="transmembrane region" description="Helical" evidence="9">
    <location>
        <begin position="267"/>
        <end position="286"/>
    </location>
</feature>
<feature type="transmembrane region" description="Helical" evidence="9">
    <location>
        <begin position="357"/>
        <end position="380"/>
    </location>
</feature>
<evidence type="ECO:0000256" key="4">
    <source>
        <dbReference type="ARBA" id="ARBA00022475"/>
    </source>
</evidence>
<keyword evidence="5 9" id="KW-0812">Transmembrane</keyword>
<feature type="transmembrane region" description="Helical" evidence="9">
    <location>
        <begin position="180"/>
        <end position="202"/>
    </location>
</feature>
<dbReference type="GO" id="GO:0005886">
    <property type="term" value="C:plasma membrane"/>
    <property type="evidence" value="ECO:0007669"/>
    <property type="project" value="UniProtKB-SubCell"/>
</dbReference>
<dbReference type="Pfam" id="PF00999">
    <property type="entry name" value="Na_H_Exchanger"/>
    <property type="match status" value="1"/>
</dbReference>
<feature type="transmembrane region" description="Helical" evidence="9">
    <location>
        <begin position="28"/>
        <end position="46"/>
    </location>
</feature>
<dbReference type="NCBIfam" id="NF003716">
    <property type="entry name" value="PRK05326.1-3"/>
    <property type="match status" value="1"/>
</dbReference>
<evidence type="ECO:0000256" key="3">
    <source>
        <dbReference type="ARBA" id="ARBA00022449"/>
    </source>
</evidence>
<gene>
    <name evidence="11" type="ORF">DXB93_02045</name>
</gene>
<dbReference type="InterPro" id="IPR036721">
    <property type="entry name" value="RCK_C_sf"/>
</dbReference>
<dbReference type="GO" id="GO:0008324">
    <property type="term" value="F:monoatomic cation transmembrane transporter activity"/>
    <property type="evidence" value="ECO:0007669"/>
    <property type="project" value="InterPro"/>
</dbReference>
<comment type="subcellular location">
    <subcellularLocation>
        <location evidence="1">Cell membrane</location>
        <topology evidence="1">Multi-pass membrane protein</topology>
    </subcellularLocation>
</comment>
<dbReference type="GO" id="GO:0015297">
    <property type="term" value="F:antiporter activity"/>
    <property type="evidence" value="ECO:0007669"/>
    <property type="project" value="UniProtKB-KW"/>
</dbReference>
<keyword evidence="6 9" id="KW-1133">Transmembrane helix</keyword>
<keyword evidence="4" id="KW-1003">Cell membrane</keyword>